<sequence length="204" mass="22868">ICRVVGNAGVGKSTFINTAAAVDTLPIDQASKIDNEVQYVICSKPELYQDRKIVFLDIPAFDSESDEQAIQNKLRHWLRVVISRRLNISGVLYLHRATEAEFSGASLMHLTSLITMFEELSQSPIGVLLVLTMQAHLGLLTRLQRKKVIQEKWNTLFSLGASQSTRFEDSSYSAWEVLIDLIIYSDALAKQSSKLCLLMDYPAC</sequence>
<dbReference type="Proteomes" id="UP000807342">
    <property type="component" value="Unassembled WGS sequence"/>
</dbReference>
<dbReference type="InterPro" id="IPR027417">
    <property type="entry name" value="P-loop_NTPase"/>
</dbReference>
<feature type="domain" description="G" evidence="1">
    <location>
        <begin position="4"/>
        <end position="76"/>
    </location>
</feature>
<keyword evidence="3" id="KW-1185">Reference proteome</keyword>
<dbReference type="InterPro" id="IPR006073">
    <property type="entry name" value="GTP-bd"/>
</dbReference>
<dbReference type="Gene3D" id="3.40.50.300">
    <property type="entry name" value="P-loop containing nucleotide triphosphate hydrolases"/>
    <property type="match status" value="1"/>
</dbReference>
<name>A0A9P5WYW2_9AGAR</name>
<evidence type="ECO:0000259" key="1">
    <source>
        <dbReference type="Pfam" id="PF01926"/>
    </source>
</evidence>
<evidence type="ECO:0000313" key="3">
    <source>
        <dbReference type="Proteomes" id="UP000807342"/>
    </source>
</evidence>
<dbReference type="OrthoDB" id="2846732at2759"/>
<dbReference type="EMBL" id="MU153265">
    <property type="protein sequence ID" value="KAF9439846.1"/>
    <property type="molecule type" value="Genomic_DNA"/>
</dbReference>
<accession>A0A9P5WYW2</accession>
<evidence type="ECO:0000313" key="2">
    <source>
        <dbReference type="EMBL" id="KAF9439846.1"/>
    </source>
</evidence>
<proteinExistence type="predicted"/>
<comment type="caution">
    <text evidence="2">The sequence shown here is derived from an EMBL/GenBank/DDBJ whole genome shotgun (WGS) entry which is preliminary data.</text>
</comment>
<protein>
    <recommendedName>
        <fullName evidence="1">G domain-containing protein</fullName>
    </recommendedName>
</protein>
<dbReference type="SUPFAM" id="SSF52540">
    <property type="entry name" value="P-loop containing nucleoside triphosphate hydrolases"/>
    <property type="match status" value="1"/>
</dbReference>
<dbReference type="Pfam" id="PF01926">
    <property type="entry name" value="MMR_HSR1"/>
    <property type="match status" value="1"/>
</dbReference>
<organism evidence="2 3">
    <name type="scientific">Macrolepiota fuliginosa MF-IS2</name>
    <dbReference type="NCBI Taxonomy" id="1400762"/>
    <lineage>
        <taxon>Eukaryota</taxon>
        <taxon>Fungi</taxon>
        <taxon>Dikarya</taxon>
        <taxon>Basidiomycota</taxon>
        <taxon>Agaricomycotina</taxon>
        <taxon>Agaricomycetes</taxon>
        <taxon>Agaricomycetidae</taxon>
        <taxon>Agaricales</taxon>
        <taxon>Agaricineae</taxon>
        <taxon>Agaricaceae</taxon>
        <taxon>Macrolepiota</taxon>
    </lineage>
</organism>
<dbReference type="AlphaFoldDB" id="A0A9P5WYW2"/>
<reference evidence="2" key="1">
    <citation type="submission" date="2020-11" db="EMBL/GenBank/DDBJ databases">
        <authorList>
            <consortium name="DOE Joint Genome Institute"/>
            <person name="Ahrendt S."/>
            <person name="Riley R."/>
            <person name="Andreopoulos W."/>
            <person name="Labutti K."/>
            <person name="Pangilinan J."/>
            <person name="Ruiz-Duenas F.J."/>
            <person name="Barrasa J.M."/>
            <person name="Sanchez-Garcia M."/>
            <person name="Camarero S."/>
            <person name="Miyauchi S."/>
            <person name="Serrano A."/>
            <person name="Linde D."/>
            <person name="Babiker R."/>
            <person name="Drula E."/>
            <person name="Ayuso-Fernandez I."/>
            <person name="Pacheco R."/>
            <person name="Padilla G."/>
            <person name="Ferreira P."/>
            <person name="Barriuso J."/>
            <person name="Kellner H."/>
            <person name="Castanera R."/>
            <person name="Alfaro M."/>
            <person name="Ramirez L."/>
            <person name="Pisabarro A.G."/>
            <person name="Kuo A."/>
            <person name="Tritt A."/>
            <person name="Lipzen A."/>
            <person name="He G."/>
            <person name="Yan M."/>
            <person name="Ng V."/>
            <person name="Cullen D."/>
            <person name="Martin F."/>
            <person name="Rosso M.-N."/>
            <person name="Henrissat B."/>
            <person name="Hibbett D."/>
            <person name="Martinez A.T."/>
            <person name="Grigoriev I.V."/>
        </authorList>
    </citation>
    <scope>NUCLEOTIDE SEQUENCE</scope>
    <source>
        <strain evidence="2">MF-IS2</strain>
    </source>
</reference>
<gene>
    <name evidence="2" type="ORF">P691DRAFT_689487</name>
</gene>
<dbReference type="GO" id="GO:0005525">
    <property type="term" value="F:GTP binding"/>
    <property type="evidence" value="ECO:0007669"/>
    <property type="project" value="InterPro"/>
</dbReference>
<feature type="non-terminal residue" evidence="2">
    <location>
        <position position="1"/>
    </location>
</feature>